<protein>
    <submittedName>
        <fullName evidence="1">Uncharacterized protein</fullName>
    </submittedName>
</protein>
<name>A0A1R2AZK7_9CILI</name>
<proteinExistence type="predicted"/>
<dbReference type="EMBL" id="MPUH01001140">
    <property type="protein sequence ID" value="OMJ69949.1"/>
    <property type="molecule type" value="Genomic_DNA"/>
</dbReference>
<dbReference type="AlphaFoldDB" id="A0A1R2AZK7"/>
<comment type="caution">
    <text evidence="1">The sequence shown here is derived from an EMBL/GenBank/DDBJ whole genome shotgun (WGS) entry which is preliminary data.</text>
</comment>
<organism evidence="1 2">
    <name type="scientific">Stentor coeruleus</name>
    <dbReference type="NCBI Taxonomy" id="5963"/>
    <lineage>
        <taxon>Eukaryota</taxon>
        <taxon>Sar</taxon>
        <taxon>Alveolata</taxon>
        <taxon>Ciliophora</taxon>
        <taxon>Postciliodesmatophora</taxon>
        <taxon>Heterotrichea</taxon>
        <taxon>Heterotrichida</taxon>
        <taxon>Stentoridae</taxon>
        <taxon>Stentor</taxon>
    </lineage>
</organism>
<evidence type="ECO:0000313" key="1">
    <source>
        <dbReference type="EMBL" id="OMJ69949.1"/>
    </source>
</evidence>
<evidence type="ECO:0000313" key="2">
    <source>
        <dbReference type="Proteomes" id="UP000187209"/>
    </source>
</evidence>
<sequence>MRKTILWNSKEHTPEFYNPKVTYDGRTSIIRSVNKTSSVSKARRFPQYEKDEKRLGNEVGPGTYLQFHKCIYASRPKGTPIYKRFYRQRDLSDNWYYYINDSHHQTKLFKSTF</sequence>
<dbReference type="Proteomes" id="UP000187209">
    <property type="component" value="Unassembled WGS sequence"/>
</dbReference>
<keyword evidence="2" id="KW-1185">Reference proteome</keyword>
<gene>
    <name evidence="1" type="ORF">SteCoe_32197</name>
</gene>
<accession>A0A1R2AZK7</accession>
<reference evidence="1 2" key="1">
    <citation type="submission" date="2016-11" db="EMBL/GenBank/DDBJ databases">
        <title>The macronuclear genome of Stentor coeruleus: a giant cell with tiny introns.</title>
        <authorList>
            <person name="Slabodnick M."/>
            <person name="Ruby J.G."/>
            <person name="Reiff S.B."/>
            <person name="Swart E.C."/>
            <person name="Gosai S."/>
            <person name="Prabakaran S."/>
            <person name="Witkowska E."/>
            <person name="Larue G.E."/>
            <person name="Fisher S."/>
            <person name="Freeman R.M."/>
            <person name="Gunawardena J."/>
            <person name="Chu W."/>
            <person name="Stover N.A."/>
            <person name="Gregory B.D."/>
            <person name="Nowacki M."/>
            <person name="Derisi J."/>
            <person name="Roy S.W."/>
            <person name="Marshall W.F."/>
            <person name="Sood P."/>
        </authorList>
    </citation>
    <scope>NUCLEOTIDE SEQUENCE [LARGE SCALE GENOMIC DNA]</scope>
    <source>
        <strain evidence="1">WM001</strain>
    </source>
</reference>